<protein>
    <submittedName>
        <fullName evidence="2">E3 ubiquitin-protein ligase KEG</fullName>
    </submittedName>
</protein>
<dbReference type="GO" id="GO:0009738">
    <property type="term" value="P:abscisic acid-activated signaling pathway"/>
    <property type="evidence" value="ECO:0007669"/>
    <property type="project" value="InterPro"/>
</dbReference>
<organism evidence="2">
    <name type="scientific">Sesamum latifolium</name>
    <dbReference type="NCBI Taxonomy" id="2727402"/>
    <lineage>
        <taxon>Eukaryota</taxon>
        <taxon>Viridiplantae</taxon>
        <taxon>Streptophyta</taxon>
        <taxon>Embryophyta</taxon>
        <taxon>Tracheophyta</taxon>
        <taxon>Spermatophyta</taxon>
        <taxon>Magnoliopsida</taxon>
        <taxon>eudicotyledons</taxon>
        <taxon>Gunneridae</taxon>
        <taxon>Pentapetalae</taxon>
        <taxon>asterids</taxon>
        <taxon>lamiids</taxon>
        <taxon>Lamiales</taxon>
        <taxon>Pedaliaceae</taxon>
        <taxon>Sesamum</taxon>
    </lineage>
</organism>
<reference evidence="2" key="2">
    <citation type="journal article" date="2024" name="Plant">
        <title>Genomic evolution and insights into agronomic trait innovations of Sesamum species.</title>
        <authorList>
            <person name="Miao H."/>
            <person name="Wang L."/>
            <person name="Qu L."/>
            <person name="Liu H."/>
            <person name="Sun Y."/>
            <person name="Le M."/>
            <person name="Wang Q."/>
            <person name="Wei S."/>
            <person name="Zheng Y."/>
            <person name="Lin W."/>
            <person name="Duan Y."/>
            <person name="Cao H."/>
            <person name="Xiong S."/>
            <person name="Wang X."/>
            <person name="Wei L."/>
            <person name="Li C."/>
            <person name="Ma Q."/>
            <person name="Ju M."/>
            <person name="Zhao R."/>
            <person name="Li G."/>
            <person name="Mu C."/>
            <person name="Tian Q."/>
            <person name="Mei H."/>
            <person name="Zhang T."/>
            <person name="Gao T."/>
            <person name="Zhang H."/>
        </authorList>
    </citation>
    <scope>NUCLEOTIDE SEQUENCE</scope>
    <source>
        <strain evidence="2">KEN1</strain>
    </source>
</reference>
<dbReference type="AlphaFoldDB" id="A0AAW2X3S6"/>
<evidence type="ECO:0000313" key="2">
    <source>
        <dbReference type="EMBL" id="KAL0448687.1"/>
    </source>
</evidence>
<proteinExistence type="predicted"/>
<dbReference type="GO" id="GO:0004842">
    <property type="term" value="F:ubiquitin-protein transferase activity"/>
    <property type="evidence" value="ECO:0007669"/>
    <property type="project" value="InterPro"/>
</dbReference>
<dbReference type="InterPro" id="IPR011009">
    <property type="entry name" value="Kinase-like_dom_sf"/>
</dbReference>
<dbReference type="GO" id="GO:0016567">
    <property type="term" value="P:protein ubiquitination"/>
    <property type="evidence" value="ECO:0007669"/>
    <property type="project" value="InterPro"/>
</dbReference>
<reference evidence="2" key="1">
    <citation type="submission" date="2020-06" db="EMBL/GenBank/DDBJ databases">
        <authorList>
            <person name="Li T."/>
            <person name="Hu X."/>
            <person name="Zhang T."/>
            <person name="Song X."/>
            <person name="Zhang H."/>
            <person name="Dai N."/>
            <person name="Sheng W."/>
            <person name="Hou X."/>
            <person name="Wei L."/>
        </authorList>
    </citation>
    <scope>NUCLEOTIDE SEQUENCE</scope>
    <source>
        <strain evidence="2">KEN1</strain>
        <tissue evidence="2">Leaf</tissue>
    </source>
</reference>
<feature type="region of interest" description="Disordered" evidence="1">
    <location>
        <begin position="40"/>
        <end position="86"/>
    </location>
</feature>
<feature type="compositionally biased region" description="Acidic residues" evidence="1">
    <location>
        <begin position="41"/>
        <end position="55"/>
    </location>
</feature>
<dbReference type="GO" id="GO:0005802">
    <property type="term" value="C:trans-Golgi network"/>
    <property type="evidence" value="ECO:0007669"/>
    <property type="project" value="TreeGrafter"/>
</dbReference>
<dbReference type="GO" id="GO:0045324">
    <property type="term" value="P:late endosome to vacuole transport"/>
    <property type="evidence" value="ECO:0007669"/>
    <property type="project" value="TreeGrafter"/>
</dbReference>
<dbReference type="PANTHER" id="PTHR46960:SF1">
    <property type="entry name" value="E3 UBIQUITIN-PROTEIN LIGASE KEG"/>
    <property type="match status" value="1"/>
</dbReference>
<dbReference type="SUPFAM" id="SSF56112">
    <property type="entry name" value="Protein kinase-like (PK-like)"/>
    <property type="match status" value="1"/>
</dbReference>
<dbReference type="InterPro" id="IPR044584">
    <property type="entry name" value="KEG"/>
</dbReference>
<dbReference type="PANTHER" id="PTHR46960">
    <property type="entry name" value="E3 UBIQUITIN-PROTEIN LIGASE KEG"/>
    <property type="match status" value="1"/>
</dbReference>
<dbReference type="GO" id="GO:0006952">
    <property type="term" value="P:defense response"/>
    <property type="evidence" value="ECO:0007669"/>
    <property type="project" value="InterPro"/>
</dbReference>
<name>A0AAW2X3S6_9LAMI</name>
<gene>
    <name evidence="2" type="ORF">Slati_1425100</name>
</gene>
<dbReference type="GO" id="GO:0005769">
    <property type="term" value="C:early endosome"/>
    <property type="evidence" value="ECO:0007669"/>
    <property type="project" value="TreeGrafter"/>
</dbReference>
<evidence type="ECO:0000256" key="1">
    <source>
        <dbReference type="SAM" id="MobiDB-lite"/>
    </source>
</evidence>
<sequence>MFTASPDSSLSCPRCRHVSTVGNSVSALKKNYAVLSLIQGGEDEDEDDEEDDDGNEAGHDDRTFITSHNSCGGNNTTGHNSSSGGVGGCVYNNGSRRVEDGFKGGRIDLGVHKEVKMVKRIGEGSSRRAGVEMWAAVVSGRGCKHKMAVKKVAIGEETDVVWMQGQLEELRRKSMWCRNVCTFHGATRMESSLCLVMDRCHGSVQTAMQRNEGRLTLEQILRVYGGRDNTGPFSLGVVASWLAHV</sequence>
<comment type="caution">
    <text evidence="2">The sequence shown here is derived from an EMBL/GenBank/DDBJ whole genome shotgun (WGS) entry which is preliminary data.</text>
</comment>
<accession>A0AAW2X3S6</accession>
<feature type="compositionally biased region" description="Polar residues" evidence="1">
    <location>
        <begin position="64"/>
        <end position="83"/>
    </location>
</feature>
<dbReference type="GO" id="GO:0009788">
    <property type="term" value="P:negative regulation of abscisic acid-activated signaling pathway"/>
    <property type="evidence" value="ECO:0007669"/>
    <property type="project" value="TreeGrafter"/>
</dbReference>
<dbReference type="EMBL" id="JACGWN010000005">
    <property type="protein sequence ID" value="KAL0448687.1"/>
    <property type="molecule type" value="Genomic_DNA"/>
</dbReference>
<dbReference type="Gene3D" id="1.10.510.10">
    <property type="entry name" value="Transferase(Phosphotransferase) domain 1"/>
    <property type="match status" value="1"/>
</dbReference>